<evidence type="ECO:0000259" key="6">
    <source>
        <dbReference type="SMART" id="SM00822"/>
    </source>
</evidence>
<dbReference type="InterPro" id="IPR057326">
    <property type="entry name" value="KR_dom"/>
</dbReference>
<dbReference type="InterPro" id="IPR002347">
    <property type="entry name" value="SDR_fam"/>
</dbReference>
<dbReference type="AlphaFoldDB" id="A0A378SIJ6"/>
<accession>A0A378SIJ6</accession>
<protein>
    <recommendedName>
        <fullName evidence="4">3-oxoacyl-[acyl-carrier-protein] reductase MabA</fullName>
    </recommendedName>
</protein>
<organism evidence="7 8">
    <name type="scientific">Mycolicibacterium gilvum</name>
    <dbReference type="NCBI Taxonomy" id="1804"/>
    <lineage>
        <taxon>Bacteria</taxon>
        <taxon>Bacillati</taxon>
        <taxon>Actinomycetota</taxon>
        <taxon>Actinomycetes</taxon>
        <taxon>Mycobacteriales</taxon>
        <taxon>Mycobacteriaceae</taxon>
        <taxon>Mycolicibacterium</taxon>
    </lineage>
</organism>
<dbReference type="PRINTS" id="PR00081">
    <property type="entry name" value="GDHRDH"/>
</dbReference>
<name>A0A378SIJ6_9MYCO</name>
<dbReference type="RefSeq" id="WP_115327048.1">
    <property type="nucleotide sequence ID" value="NZ_JACKST010000150.1"/>
</dbReference>
<dbReference type="SMART" id="SM00822">
    <property type="entry name" value="PKS_KR"/>
    <property type="match status" value="1"/>
</dbReference>
<evidence type="ECO:0000313" key="8">
    <source>
        <dbReference type="Proteomes" id="UP000254291"/>
    </source>
</evidence>
<dbReference type="Proteomes" id="UP000254291">
    <property type="component" value="Unassembled WGS sequence"/>
</dbReference>
<dbReference type="InterPro" id="IPR050259">
    <property type="entry name" value="SDR"/>
</dbReference>
<dbReference type="PANTHER" id="PTHR42879">
    <property type="entry name" value="3-OXOACYL-(ACYL-CARRIER-PROTEIN) REDUCTASE"/>
    <property type="match status" value="1"/>
</dbReference>
<dbReference type="GO" id="GO:0004316">
    <property type="term" value="F:3-oxoacyl-[acyl-carrier-protein] reductase (NADPH) activity"/>
    <property type="evidence" value="ECO:0007669"/>
    <property type="project" value="UniProtKB-EC"/>
</dbReference>
<evidence type="ECO:0000256" key="4">
    <source>
        <dbReference type="ARBA" id="ARBA00040781"/>
    </source>
</evidence>
<sequence>MDLGLRDATVVVVGGGRGMGLAAAHCFADDGARVALVGRTRDVLDAAAAQLRERGSPDAVGVVADCADEAAVQRAFGELAERWNGELNVLVNAVGPTVRGTFDELGDADWRQAVDEGAMGMVRCVRAALPLLRAAEWARIVNFSAHSTQRQSVILPAYTAAKAMVTSISKNLSLLLARDEILVNVVSPGSIASEALVGWAHSVGVDGSDPYALMAAIDEHFGHPAHLPRAGLPTEIGSVVAFLASRRNSYMTGADINVDGGSDFT</sequence>
<evidence type="ECO:0000256" key="1">
    <source>
        <dbReference type="ARBA" id="ARBA00004191"/>
    </source>
</evidence>
<reference evidence="7 8" key="1">
    <citation type="submission" date="2018-06" db="EMBL/GenBank/DDBJ databases">
        <authorList>
            <consortium name="Pathogen Informatics"/>
            <person name="Doyle S."/>
        </authorList>
    </citation>
    <scope>NUCLEOTIDE SEQUENCE [LARGE SCALE GENOMIC DNA]</scope>
    <source>
        <strain evidence="7 8">NCTC10742</strain>
    </source>
</reference>
<evidence type="ECO:0000256" key="3">
    <source>
        <dbReference type="ARBA" id="ARBA00022512"/>
    </source>
</evidence>
<evidence type="ECO:0000256" key="2">
    <source>
        <dbReference type="ARBA" id="ARBA00006484"/>
    </source>
</evidence>
<feature type="domain" description="Ketoreductase" evidence="6">
    <location>
        <begin position="8"/>
        <end position="178"/>
    </location>
</feature>
<dbReference type="EMBL" id="UGQM01000001">
    <property type="protein sequence ID" value="STZ42649.1"/>
    <property type="molecule type" value="Genomic_DNA"/>
</dbReference>
<dbReference type="PANTHER" id="PTHR42879:SF6">
    <property type="entry name" value="NADPH-DEPENDENT REDUCTASE BACG"/>
    <property type="match status" value="1"/>
</dbReference>
<dbReference type="Pfam" id="PF13561">
    <property type="entry name" value="adh_short_C2"/>
    <property type="match status" value="1"/>
</dbReference>
<comment type="catalytic activity">
    <reaction evidence="5">
        <text>a (3R)-hydroxyacyl-[ACP] + NADP(+) = a 3-oxoacyl-[ACP] + NADPH + H(+)</text>
        <dbReference type="Rhea" id="RHEA:17397"/>
        <dbReference type="Rhea" id="RHEA-COMP:9916"/>
        <dbReference type="Rhea" id="RHEA-COMP:9945"/>
        <dbReference type="ChEBI" id="CHEBI:15378"/>
        <dbReference type="ChEBI" id="CHEBI:57783"/>
        <dbReference type="ChEBI" id="CHEBI:58349"/>
        <dbReference type="ChEBI" id="CHEBI:78776"/>
        <dbReference type="ChEBI" id="CHEBI:78827"/>
        <dbReference type="EC" id="1.1.1.100"/>
    </reaction>
    <physiologicalReaction direction="right-to-left" evidence="5">
        <dbReference type="Rhea" id="RHEA:17399"/>
    </physiologicalReaction>
</comment>
<comment type="similarity">
    <text evidence="2">Belongs to the short-chain dehydrogenases/reductases (SDR) family.</text>
</comment>
<keyword evidence="7" id="KW-0560">Oxidoreductase</keyword>
<dbReference type="SUPFAM" id="SSF51735">
    <property type="entry name" value="NAD(P)-binding Rossmann-fold domains"/>
    <property type="match status" value="1"/>
</dbReference>
<comment type="subcellular location">
    <subcellularLocation>
        <location evidence="1">Secreted</location>
        <location evidence="1">Cell wall</location>
    </subcellularLocation>
</comment>
<keyword evidence="3" id="KW-0134">Cell wall</keyword>
<proteinExistence type="inferred from homology"/>
<gene>
    <name evidence="7" type="primary">baiA1</name>
    <name evidence="7" type="ORF">NCTC10742_01863</name>
</gene>
<dbReference type="Gene3D" id="3.40.50.720">
    <property type="entry name" value="NAD(P)-binding Rossmann-like Domain"/>
    <property type="match status" value="1"/>
</dbReference>
<evidence type="ECO:0000313" key="7">
    <source>
        <dbReference type="EMBL" id="STZ42649.1"/>
    </source>
</evidence>
<evidence type="ECO:0000256" key="5">
    <source>
        <dbReference type="ARBA" id="ARBA00047400"/>
    </source>
</evidence>
<keyword evidence="3" id="KW-0964">Secreted</keyword>
<dbReference type="InterPro" id="IPR036291">
    <property type="entry name" value="NAD(P)-bd_dom_sf"/>
</dbReference>